<dbReference type="SUPFAM" id="SSF56300">
    <property type="entry name" value="Metallo-dependent phosphatases"/>
    <property type="match status" value="1"/>
</dbReference>
<feature type="region of interest" description="Disordered" evidence="5">
    <location>
        <begin position="32"/>
        <end position="56"/>
    </location>
</feature>
<gene>
    <name evidence="8" type="ORF">IAB28_05665</name>
</gene>
<reference evidence="8" key="2">
    <citation type="journal article" date="2021" name="PeerJ">
        <title>Extensive microbial diversity within the chicken gut microbiome revealed by metagenomics and culture.</title>
        <authorList>
            <person name="Gilroy R."/>
            <person name="Ravi A."/>
            <person name="Getino M."/>
            <person name="Pursley I."/>
            <person name="Horton D.L."/>
            <person name="Alikhan N.F."/>
            <person name="Baker D."/>
            <person name="Gharbi K."/>
            <person name="Hall N."/>
            <person name="Watson M."/>
            <person name="Adriaenssens E.M."/>
            <person name="Foster-Nyarko E."/>
            <person name="Jarju S."/>
            <person name="Secka A."/>
            <person name="Antonio M."/>
            <person name="Oren A."/>
            <person name="Chaudhuri R.R."/>
            <person name="La Ragione R."/>
            <person name="Hildebrand F."/>
            <person name="Pallen M.J."/>
        </authorList>
    </citation>
    <scope>NUCLEOTIDE SEQUENCE</scope>
    <source>
        <strain evidence="8">CHK180-2868</strain>
    </source>
</reference>
<protein>
    <submittedName>
        <fullName evidence="8">Metallophosphoesterase</fullName>
    </submittedName>
</protein>
<evidence type="ECO:0000256" key="5">
    <source>
        <dbReference type="SAM" id="MobiDB-lite"/>
    </source>
</evidence>
<dbReference type="AlphaFoldDB" id="A0A9D1A3N6"/>
<sequence>MKKRLLLLLMLLFALFAVIFVIPEILERESGISGTTESAQTGGKEPGTETLESRTFPYETVWTETESQTEKEPEYDPGEPVDREKIVTNLLFASDTHYMSPNLTDYGDAFHEMVDNGDGKVIQYMPQIWEAFSQEVMAAQPDALVLSGDLTLDGEKTNHLELAGRLRELEAGGVPVLVIPGNHDINNHRASAYFGSERTYVENVSPEEFLEIYGEFGYEEAAGHAPDSLSYLYILNDTTWMLMLDTCVYEPENQVYGVISEGTMEWMEQCLRDAYSQGITVIPVAHHNLQEISRVYVEECVIENHMEAMKILERYLTPAFFSGHLHVQRIMKHILEPGADSDVYGIWEVVSNSLMIPPCQYGSLTLNGDGSLSYHTKNVDVSAWAAAKGETNPELLDFAAFSDSYLRTVVKEQTYRSIEDIPDYIREIMADFYTELYQDYYAGKQVNYSEKKKEQGYIFWDRFMNPSMQFRQVEGMMRDGMAVNNQAEIPNPVWMRRE</sequence>
<accession>A0A9D1A3N6</accession>
<evidence type="ECO:0000259" key="7">
    <source>
        <dbReference type="Pfam" id="PF17839"/>
    </source>
</evidence>
<feature type="compositionally biased region" description="Basic and acidic residues" evidence="5">
    <location>
        <begin position="68"/>
        <end position="80"/>
    </location>
</feature>
<organism evidence="8 9">
    <name type="scientific">Candidatus Copromonas faecavium</name>
    <name type="common">nom. illeg.</name>
    <dbReference type="NCBI Taxonomy" id="2840740"/>
    <lineage>
        <taxon>Bacteria</taxon>
        <taxon>Bacillati</taxon>
        <taxon>Bacillota</taxon>
        <taxon>Clostridia</taxon>
        <taxon>Lachnospirales</taxon>
        <taxon>Lachnospiraceae</taxon>
        <taxon>Candidatus Copromonas (nom. illeg.)</taxon>
    </lineage>
</organism>
<name>A0A9D1A3N6_9FIRM</name>
<dbReference type="Proteomes" id="UP000824250">
    <property type="component" value="Unassembled WGS sequence"/>
</dbReference>
<dbReference type="PANTHER" id="PTHR42988">
    <property type="entry name" value="PHOSPHOHYDROLASE"/>
    <property type="match status" value="1"/>
</dbReference>
<evidence type="ECO:0000256" key="3">
    <source>
        <dbReference type="ARBA" id="ARBA00023004"/>
    </source>
</evidence>
<dbReference type="Pfam" id="PF00149">
    <property type="entry name" value="Metallophos"/>
    <property type="match status" value="1"/>
</dbReference>
<evidence type="ECO:0000313" key="8">
    <source>
        <dbReference type="EMBL" id="HIR05436.1"/>
    </source>
</evidence>
<feature type="region of interest" description="Disordered" evidence="5">
    <location>
        <begin position="61"/>
        <end position="80"/>
    </location>
</feature>
<evidence type="ECO:0000259" key="6">
    <source>
        <dbReference type="Pfam" id="PF00149"/>
    </source>
</evidence>
<dbReference type="InterPro" id="IPR040869">
    <property type="entry name" value="CNP_C"/>
</dbReference>
<dbReference type="EMBL" id="DVGC01000029">
    <property type="protein sequence ID" value="HIR05436.1"/>
    <property type="molecule type" value="Genomic_DNA"/>
</dbReference>
<evidence type="ECO:0000313" key="9">
    <source>
        <dbReference type="Proteomes" id="UP000824250"/>
    </source>
</evidence>
<dbReference type="InterPro" id="IPR004843">
    <property type="entry name" value="Calcineurin-like_PHP"/>
</dbReference>
<reference evidence="8" key="1">
    <citation type="submission" date="2020-10" db="EMBL/GenBank/DDBJ databases">
        <authorList>
            <person name="Gilroy R."/>
        </authorList>
    </citation>
    <scope>NUCLEOTIDE SEQUENCE</scope>
    <source>
        <strain evidence="8">CHK180-2868</strain>
    </source>
</reference>
<dbReference type="Pfam" id="PF17839">
    <property type="entry name" value="CNP_C_terminal"/>
    <property type="match status" value="1"/>
</dbReference>
<dbReference type="PANTHER" id="PTHR42988:SF2">
    <property type="entry name" value="CYCLIC NUCLEOTIDE PHOSPHODIESTERASE CBUA0032-RELATED"/>
    <property type="match status" value="1"/>
</dbReference>
<feature type="compositionally biased region" description="Polar residues" evidence="5">
    <location>
        <begin position="32"/>
        <end position="41"/>
    </location>
</feature>
<proteinExistence type="inferred from homology"/>
<feature type="domain" description="Calcineurin-like phosphoesterase" evidence="6">
    <location>
        <begin position="90"/>
        <end position="327"/>
    </location>
</feature>
<comment type="similarity">
    <text evidence="4">Belongs to the cyclic nucleotide phosphodiesterase class-III family.</text>
</comment>
<evidence type="ECO:0000256" key="1">
    <source>
        <dbReference type="ARBA" id="ARBA00022723"/>
    </source>
</evidence>
<keyword evidence="3" id="KW-0408">Iron</keyword>
<evidence type="ECO:0000256" key="4">
    <source>
        <dbReference type="ARBA" id="ARBA00025742"/>
    </source>
</evidence>
<dbReference type="InterPro" id="IPR050884">
    <property type="entry name" value="CNP_phosphodiesterase-III"/>
</dbReference>
<comment type="caution">
    <text evidence="8">The sequence shown here is derived from an EMBL/GenBank/DDBJ whole genome shotgun (WGS) entry which is preliminary data.</text>
</comment>
<evidence type="ECO:0000256" key="2">
    <source>
        <dbReference type="ARBA" id="ARBA00022801"/>
    </source>
</evidence>
<dbReference type="GO" id="GO:0046872">
    <property type="term" value="F:metal ion binding"/>
    <property type="evidence" value="ECO:0007669"/>
    <property type="project" value="UniProtKB-KW"/>
</dbReference>
<keyword evidence="2" id="KW-0378">Hydrolase</keyword>
<dbReference type="Gene3D" id="3.60.21.10">
    <property type="match status" value="1"/>
</dbReference>
<dbReference type="GO" id="GO:0016787">
    <property type="term" value="F:hydrolase activity"/>
    <property type="evidence" value="ECO:0007669"/>
    <property type="project" value="UniProtKB-KW"/>
</dbReference>
<feature type="domain" description="Cyclic nucleotide phosphodiesterase C-terminal" evidence="7">
    <location>
        <begin position="380"/>
        <end position="479"/>
    </location>
</feature>
<keyword evidence="1" id="KW-0479">Metal-binding</keyword>
<dbReference type="InterPro" id="IPR029052">
    <property type="entry name" value="Metallo-depent_PP-like"/>
</dbReference>